<keyword evidence="8" id="KW-0496">Mitochondrion</keyword>
<keyword evidence="5" id="KW-0679">Respiratory chain</keyword>
<gene>
    <name evidence="12" type="ORF">CM83_99027</name>
</gene>
<dbReference type="InterPro" id="IPR003197">
    <property type="entry name" value="QCR7"/>
</dbReference>
<sequence length="137" mass="16214">MISTTTFAARGFTTQVDPEAESVEPPRTFASAIMPLWTKMVVNIQKKQQKKYLRKYGLYYEDALLDWKNPKLDLAISLLPLDVQQDRLRRIQRANYLRQNHEELDYTLRFYDPHTSYGLIDLYNDIAFKEKSDNSYL</sequence>
<evidence type="ECO:0000256" key="6">
    <source>
        <dbReference type="ARBA" id="ARBA00022792"/>
    </source>
</evidence>
<keyword evidence="7" id="KW-0249">Electron transport</keyword>
<evidence type="ECO:0000256" key="2">
    <source>
        <dbReference type="ARBA" id="ARBA00008554"/>
    </source>
</evidence>
<reference evidence="12" key="1">
    <citation type="journal article" date="2014" name="PLoS ONE">
        <title>Transcriptome-Based Identification of ABC Transporters in the Western Tarnished Plant Bug Lygus hesperus.</title>
        <authorList>
            <person name="Hull J.J."/>
            <person name="Chaney K."/>
            <person name="Geib S.M."/>
            <person name="Fabrick J.A."/>
            <person name="Brent C.S."/>
            <person name="Walsh D."/>
            <person name="Lavine L.C."/>
        </authorList>
    </citation>
    <scope>NUCLEOTIDE SEQUENCE</scope>
</reference>
<keyword evidence="9" id="KW-0472">Membrane</keyword>
<accession>A0A0A9XR18</accession>
<evidence type="ECO:0000256" key="4">
    <source>
        <dbReference type="ARBA" id="ARBA00022448"/>
    </source>
</evidence>
<name>A0A0A9XR18_LYGHE</name>
<dbReference type="Pfam" id="PF02271">
    <property type="entry name" value="UCR_14kD"/>
    <property type="match status" value="1"/>
</dbReference>
<dbReference type="EMBL" id="GBHO01022311">
    <property type="protein sequence ID" value="JAG21293.1"/>
    <property type="molecule type" value="Transcribed_RNA"/>
</dbReference>
<evidence type="ECO:0000256" key="10">
    <source>
        <dbReference type="ARBA" id="ARBA00031021"/>
    </source>
</evidence>
<dbReference type="Gene3D" id="1.10.1090.10">
    <property type="entry name" value="Cytochrome b-c1 complex subunit 7"/>
    <property type="match status" value="1"/>
</dbReference>
<protein>
    <recommendedName>
        <fullName evidence="3">Cytochrome b-c1 complex subunit 7</fullName>
    </recommendedName>
    <alternativeName>
        <fullName evidence="10">Complex III subunit VII</fullName>
    </alternativeName>
    <alternativeName>
        <fullName evidence="11">Ubiquinol-cytochrome c reductase complex 14 kDa protein</fullName>
    </alternativeName>
</protein>
<dbReference type="GO" id="GO:0045275">
    <property type="term" value="C:respiratory chain complex III"/>
    <property type="evidence" value="ECO:0007669"/>
    <property type="project" value="InterPro"/>
</dbReference>
<evidence type="ECO:0000256" key="9">
    <source>
        <dbReference type="ARBA" id="ARBA00023136"/>
    </source>
</evidence>
<evidence type="ECO:0000256" key="8">
    <source>
        <dbReference type="ARBA" id="ARBA00023128"/>
    </source>
</evidence>
<evidence type="ECO:0000256" key="3">
    <source>
        <dbReference type="ARBA" id="ARBA00016323"/>
    </source>
</evidence>
<comment type="subcellular location">
    <subcellularLocation>
        <location evidence="1">Mitochondrion inner membrane</location>
        <topology evidence="1">Peripheral membrane protein</topology>
        <orientation evidence="1">Matrix side</orientation>
    </subcellularLocation>
</comment>
<evidence type="ECO:0000256" key="11">
    <source>
        <dbReference type="ARBA" id="ARBA00032927"/>
    </source>
</evidence>
<dbReference type="InterPro" id="IPR036544">
    <property type="entry name" value="QCR7_sf"/>
</dbReference>
<comment type="similarity">
    <text evidence="2">Belongs to the UQCRB/QCR7 family.</text>
</comment>
<evidence type="ECO:0000256" key="5">
    <source>
        <dbReference type="ARBA" id="ARBA00022660"/>
    </source>
</evidence>
<reference evidence="12" key="2">
    <citation type="submission" date="2014-07" db="EMBL/GenBank/DDBJ databases">
        <authorList>
            <person name="Hull J."/>
        </authorList>
    </citation>
    <scope>NUCLEOTIDE SEQUENCE</scope>
</reference>
<keyword evidence="6" id="KW-0999">Mitochondrion inner membrane</keyword>
<dbReference type="AlphaFoldDB" id="A0A0A9XR18"/>
<organism evidence="12">
    <name type="scientific">Lygus hesperus</name>
    <name type="common">Western plant bug</name>
    <dbReference type="NCBI Taxonomy" id="30085"/>
    <lineage>
        <taxon>Eukaryota</taxon>
        <taxon>Metazoa</taxon>
        <taxon>Ecdysozoa</taxon>
        <taxon>Arthropoda</taxon>
        <taxon>Hexapoda</taxon>
        <taxon>Insecta</taxon>
        <taxon>Pterygota</taxon>
        <taxon>Neoptera</taxon>
        <taxon>Paraneoptera</taxon>
        <taxon>Hemiptera</taxon>
        <taxon>Heteroptera</taxon>
        <taxon>Panheteroptera</taxon>
        <taxon>Cimicomorpha</taxon>
        <taxon>Miridae</taxon>
        <taxon>Mirini</taxon>
        <taxon>Lygus</taxon>
    </lineage>
</organism>
<dbReference type="GO" id="GO:0006122">
    <property type="term" value="P:mitochondrial electron transport, ubiquinol to cytochrome c"/>
    <property type="evidence" value="ECO:0007669"/>
    <property type="project" value="InterPro"/>
</dbReference>
<proteinExistence type="inferred from homology"/>
<dbReference type="SUPFAM" id="SSF81524">
    <property type="entry name" value="14 kDa protein of cytochrome bc1 complex (Ubiquinol-cytochrome c reductase)"/>
    <property type="match status" value="1"/>
</dbReference>
<evidence type="ECO:0000256" key="1">
    <source>
        <dbReference type="ARBA" id="ARBA00004443"/>
    </source>
</evidence>
<dbReference type="GO" id="GO:0005743">
    <property type="term" value="C:mitochondrial inner membrane"/>
    <property type="evidence" value="ECO:0007669"/>
    <property type="project" value="UniProtKB-SubCell"/>
</dbReference>
<keyword evidence="4" id="KW-0813">Transport</keyword>
<evidence type="ECO:0000256" key="7">
    <source>
        <dbReference type="ARBA" id="ARBA00022982"/>
    </source>
</evidence>
<evidence type="ECO:0000313" key="12">
    <source>
        <dbReference type="EMBL" id="JAG21293.1"/>
    </source>
</evidence>